<evidence type="ECO:0000313" key="8">
    <source>
        <dbReference type="Proteomes" id="UP000436047"/>
    </source>
</evidence>
<dbReference type="GO" id="GO:0000155">
    <property type="term" value="F:phosphorelay sensor kinase activity"/>
    <property type="evidence" value="ECO:0007669"/>
    <property type="project" value="InterPro"/>
</dbReference>
<dbReference type="SMART" id="SM00387">
    <property type="entry name" value="HATPase_c"/>
    <property type="match status" value="1"/>
</dbReference>
<evidence type="ECO:0000259" key="6">
    <source>
        <dbReference type="PROSITE" id="PS50885"/>
    </source>
</evidence>
<organism evidence="7 8">
    <name type="scientific">Eisenbergiella porci</name>
    <dbReference type="NCBI Taxonomy" id="2652274"/>
    <lineage>
        <taxon>Bacteria</taxon>
        <taxon>Bacillati</taxon>
        <taxon>Bacillota</taxon>
        <taxon>Clostridia</taxon>
        <taxon>Lachnospirales</taxon>
        <taxon>Lachnospiraceae</taxon>
        <taxon>Eisenbergiella</taxon>
    </lineage>
</organism>
<proteinExistence type="predicted"/>
<evidence type="ECO:0000256" key="3">
    <source>
        <dbReference type="ARBA" id="ARBA00022679"/>
    </source>
</evidence>
<dbReference type="SMART" id="SM00304">
    <property type="entry name" value="HAMP"/>
    <property type="match status" value="1"/>
</dbReference>
<gene>
    <name evidence="7" type="ORF">FYJ45_01640</name>
</gene>
<feature type="domain" description="HAMP" evidence="6">
    <location>
        <begin position="319"/>
        <end position="371"/>
    </location>
</feature>
<evidence type="ECO:0000256" key="2">
    <source>
        <dbReference type="ARBA" id="ARBA00022553"/>
    </source>
</evidence>
<reference evidence="7 8" key="1">
    <citation type="submission" date="2019-08" db="EMBL/GenBank/DDBJ databases">
        <title>In-depth cultivation of the pig gut microbiome towards novel bacterial diversity and tailored functional studies.</title>
        <authorList>
            <person name="Wylensek D."/>
            <person name="Hitch T.C.A."/>
            <person name="Clavel T."/>
        </authorList>
    </citation>
    <scope>NUCLEOTIDE SEQUENCE [LARGE SCALE GENOMIC DNA]</scope>
    <source>
        <strain evidence="7 8">WCA-389-WT-23B</strain>
    </source>
</reference>
<dbReference type="AlphaFoldDB" id="A0A6N7W9D0"/>
<dbReference type="Pfam" id="PF00672">
    <property type="entry name" value="HAMP"/>
    <property type="match status" value="1"/>
</dbReference>
<evidence type="ECO:0000256" key="1">
    <source>
        <dbReference type="ARBA" id="ARBA00004370"/>
    </source>
</evidence>
<keyword evidence="5" id="KW-0472">Membrane</keyword>
<dbReference type="Pfam" id="PF06580">
    <property type="entry name" value="His_kinase"/>
    <property type="match status" value="1"/>
</dbReference>
<dbReference type="Pfam" id="PF02518">
    <property type="entry name" value="HATPase_c"/>
    <property type="match status" value="1"/>
</dbReference>
<dbReference type="InterPro" id="IPR003660">
    <property type="entry name" value="HAMP_dom"/>
</dbReference>
<name>A0A6N7W9D0_9FIRM</name>
<dbReference type="InterPro" id="IPR036890">
    <property type="entry name" value="HATPase_C_sf"/>
</dbReference>
<keyword evidence="4" id="KW-0418">Kinase</keyword>
<dbReference type="Gene3D" id="6.10.340.10">
    <property type="match status" value="1"/>
</dbReference>
<dbReference type="PANTHER" id="PTHR34220">
    <property type="entry name" value="SENSOR HISTIDINE KINASE YPDA"/>
    <property type="match status" value="1"/>
</dbReference>
<dbReference type="InterPro" id="IPR003594">
    <property type="entry name" value="HATPase_dom"/>
</dbReference>
<keyword evidence="2" id="KW-0597">Phosphoprotein</keyword>
<dbReference type="InterPro" id="IPR050640">
    <property type="entry name" value="Bact_2-comp_sensor_kinase"/>
</dbReference>
<dbReference type="InterPro" id="IPR010559">
    <property type="entry name" value="Sig_transdc_His_kin_internal"/>
</dbReference>
<evidence type="ECO:0000256" key="5">
    <source>
        <dbReference type="SAM" id="Phobius"/>
    </source>
</evidence>
<protein>
    <submittedName>
        <fullName evidence="7">HAMP domain-containing protein</fullName>
    </submittedName>
</protein>
<dbReference type="EMBL" id="VUMI01000002">
    <property type="protein sequence ID" value="MSS87097.1"/>
    <property type="molecule type" value="Genomic_DNA"/>
</dbReference>
<dbReference type="SUPFAM" id="SSF158472">
    <property type="entry name" value="HAMP domain-like"/>
    <property type="match status" value="1"/>
</dbReference>
<dbReference type="PANTHER" id="PTHR34220:SF7">
    <property type="entry name" value="SENSOR HISTIDINE KINASE YPDA"/>
    <property type="match status" value="1"/>
</dbReference>
<sequence length="588" mass="67526">MKDSLSIKKRPSLRMRLLKTNLAIILTYFLLCGFLFVIAIGRLVGTYVDHDLDFLLTEVSSNLNQRFLYMEDVVKSVRNSDDLMGFLQDSSSAPSSEFLQEELIRVMNISSSANRGTGSTPLVEKIFLFRENGSFVSNSYYTLLYSEVPTTEQKFISLWNTYRRTDKRKNRFGGICYSQKDMLYMAYSVLDENMEEQGVIIFELNSNAIRDVMGDLQNYEDSIWMLYNQDGIISGDFTADAEAQLSELRVTQPSKPYIGKIAEHSYRIYTDKLCMQMQLTMGIPQNQASFILYNSLSIYIIGFIIILLAGLTSFLLFTYRITKPLQEITGKMHEVKEGDFETKLPEYDSQEFHEISHVFNEMTEYIHHLIKQVYEKQLSVTEMELKFIQSQMNPHFMFNVLNAIGLQARLDGNEEVSNLMSTFSKLIQAKIYRSDTEKVPISQELEYAEYYLQIQKFRYGEKLSYTIETEDESILNYSIPKLCIQLIAENAVVHGLEPKMKAGHVYINLSYSATGIQIDVIDDGVGFDEDGYITLPLKLDSQDTNHNHVGLNNVHNIIQLLYGKSYGIKIYSVKNKGTTVSIHIPLDQ</sequence>
<feature type="transmembrane region" description="Helical" evidence="5">
    <location>
        <begin position="21"/>
        <end position="44"/>
    </location>
</feature>
<keyword evidence="5" id="KW-0812">Transmembrane</keyword>
<dbReference type="Gene3D" id="3.30.565.10">
    <property type="entry name" value="Histidine kinase-like ATPase, C-terminal domain"/>
    <property type="match status" value="1"/>
</dbReference>
<keyword evidence="5" id="KW-1133">Transmembrane helix</keyword>
<feature type="transmembrane region" description="Helical" evidence="5">
    <location>
        <begin position="296"/>
        <end position="317"/>
    </location>
</feature>
<dbReference type="PROSITE" id="PS50885">
    <property type="entry name" value="HAMP"/>
    <property type="match status" value="1"/>
</dbReference>
<comment type="caution">
    <text evidence="7">The sequence shown here is derived from an EMBL/GenBank/DDBJ whole genome shotgun (WGS) entry which is preliminary data.</text>
</comment>
<dbReference type="Proteomes" id="UP000436047">
    <property type="component" value="Unassembled WGS sequence"/>
</dbReference>
<dbReference type="SUPFAM" id="SSF55874">
    <property type="entry name" value="ATPase domain of HSP90 chaperone/DNA topoisomerase II/histidine kinase"/>
    <property type="match status" value="1"/>
</dbReference>
<keyword evidence="8" id="KW-1185">Reference proteome</keyword>
<dbReference type="GO" id="GO:0016020">
    <property type="term" value="C:membrane"/>
    <property type="evidence" value="ECO:0007669"/>
    <property type="project" value="UniProtKB-SubCell"/>
</dbReference>
<evidence type="ECO:0000313" key="7">
    <source>
        <dbReference type="EMBL" id="MSS87097.1"/>
    </source>
</evidence>
<evidence type="ECO:0000256" key="4">
    <source>
        <dbReference type="ARBA" id="ARBA00022777"/>
    </source>
</evidence>
<comment type="subcellular location">
    <subcellularLocation>
        <location evidence="1">Membrane</location>
    </subcellularLocation>
</comment>
<keyword evidence="3" id="KW-0808">Transferase</keyword>
<dbReference type="CDD" id="cd06225">
    <property type="entry name" value="HAMP"/>
    <property type="match status" value="1"/>
</dbReference>
<accession>A0A6N7W9D0</accession>